<dbReference type="EMBL" id="MPUH01000033">
    <property type="protein sequence ID" value="OMJ93991.1"/>
    <property type="molecule type" value="Genomic_DNA"/>
</dbReference>
<evidence type="ECO:0000256" key="1">
    <source>
        <dbReference type="SAM" id="Coils"/>
    </source>
</evidence>
<feature type="coiled-coil region" evidence="1">
    <location>
        <begin position="272"/>
        <end position="404"/>
    </location>
</feature>
<comment type="caution">
    <text evidence="2">The sequence shown here is derived from an EMBL/GenBank/DDBJ whole genome shotgun (WGS) entry which is preliminary data.</text>
</comment>
<sequence length="675" mass="79076">MNSELEQLSKFKLEHTEDFLKTFDTDKNCTSRFRKYGSDTESPIFKRIEDGVLSHESSTILKVNESEYIRCLELQNSLLKSKISKIVKLSGISEDFLLAADKEITEESIYEEMKSLELECLKSFEKRLSLIFSSLDSKINAVSEKVLKNLIKTQSVKQKFRKILQDYKNVEKILTEKNLELEKNYSSQAFENKILEAYKLIECLKTELKNAKNEIITPTVTIYIQDLELNEKSEEDKTKQEEIMQKNYEDLILLNMQLKSDLLSNEGNLTKFRQLEDEVRILQEKCEFLEKVNKELTSKKNDSDDSLDLDCSNIKEMIEIQELRAALRSISEKYEQEKETILRDCGEARQDIETQMFRLRNEKAYIEVKFKDNERQLSDINREKERLEGTISLLKKEIEKLKDCKIPEGPPRSSFSRYGSSELLHFSNSGDFELTESVDKFAAVNSNDIHEMLIEEINDMALRIKDNLMSNTENMSSKDVIYKFIDMGLKIKKLITHEVIPGAIIKDLSETLAEILSKYKIKIGILEQEKAEKDKRIEEFCRYERLEIQTEPSPRMSTPAMSSDSNYFMKRQLQMEKSRVYEKKHEIHLHKEQISYLKQNVRDLQAEVDRLSKMDIGHLKEFWWNLGKEIPILQGNAEDMVEVFSKMLGYNSKEICGMNAERKNKKSKIKFGFFR</sequence>
<proteinExistence type="predicted"/>
<name>A0A1R2CYC8_9CILI</name>
<evidence type="ECO:0000313" key="3">
    <source>
        <dbReference type="Proteomes" id="UP000187209"/>
    </source>
</evidence>
<feature type="coiled-coil region" evidence="1">
    <location>
        <begin position="587"/>
        <end position="614"/>
    </location>
</feature>
<evidence type="ECO:0000313" key="2">
    <source>
        <dbReference type="EMBL" id="OMJ93991.1"/>
    </source>
</evidence>
<feature type="coiled-coil region" evidence="1">
    <location>
        <begin position="164"/>
        <end position="214"/>
    </location>
</feature>
<gene>
    <name evidence="2" type="ORF">SteCoe_2905</name>
</gene>
<organism evidence="2 3">
    <name type="scientific">Stentor coeruleus</name>
    <dbReference type="NCBI Taxonomy" id="5963"/>
    <lineage>
        <taxon>Eukaryota</taxon>
        <taxon>Sar</taxon>
        <taxon>Alveolata</taxon>
        <taxon>Ciliophora</taxon>
        <taxon>Postciliodesmatophora</taxon>
        <taxon>Heterotrichea</taxon>
        <taxon>Heterotrichida</taxon>
        <taxon>Stentoridae</taxon>
        <taxon>Stentor</taxon>
    </lineage>
</organism>
<dbReference type="OrthoDB" id="327759at2759"/>
<keyword evidence="3" id="KW-1185">Reference proteome</keyword>
<accession>A0A1R2CYC8</accession>
<reference evidence="2 3" key="1">
    <citation type="submission" date="2016-11" db="EMBL/GenBank/DDBJ databases">
        <title>The macronuclear genome of Stentor coeruleus: a giant cell with tiny introns.</title>
        <authorList>
            <person name="Slabodnick M."/>
            <person name="Ruby J.G."/>
            <person name="Reiff S.B."/>
            <person name="Swart E.C."/>
            <person name="Gosai S."/>
            <person name="Prabakaran S."/>
            <person name="Witkowska E."/>
            <person name="Larue G.E."/>
            <person name="Fisher S."/>
            <person name="Freeman R.M."/>
            <person name="Gunawardena J."/>
            <person name="Chu W."/>
            <person name="Stover N.A."/>
            <person name="Gregory B.D."/>
            <person name="Nowacki M."/>
            <person name="Derisi J."/>
            <person name="Roy S.W."/>
            <person name="Marshall W.F."/>
            <person name="Sood P."/>
        </authorList>
    </citation>
    <scope>NUCLEOTIDE SEQUENCE [LARGE SCALE GENOMIC DNA]</scope>
    <source>
        <strain evidence="2">WM001</strain>
    </source>
</reference>
<protein>
    <submittedName>
        <fullName evidence="2">Uncharacterized protein</fullName>
    </submittedName>
</protein>
<dbReference type="Proteomes" id="UP000187209">
    <property type="component" value="Unassembled WGS sequence"/>
</dbReference>
<keyword evidence="1" id="KW-0175">Coiled coil</keyword>
<dbReference type="AlphaFoldDB" id="A0A1R2CYC8"/>